<feature type="compositionally biased region" description="Polar residues" evidence="1">
    <location>
        <begin position="1"/>
        <end position="15"/>
    </location>
</feature>
<evidence type="ECO:0000313" key="3">
    <source>
        <dbReference type="Proteomes" id="UP000035740"/>
    </source>
</evidence>
<evidence type="ECO:0000313" key="2">
    <source>
        <dbReference type="EMBL" id="KMS64750.1"/>
    </source>
</evidence>
<feature type="compositionally biased region" description="Basic and acidic residues" evidence="1">
    <location>
        <begin position="19"/>
        <end position="49"/>
    </location>
</feature>
<dbReference type="AlphaFoldDB" id="A0A0J8BG32"/>
<accession>A0A0J8BG32</accession>
<organism evidence="2 3">
    <name type="scientific">Beta vulgaris subsp. vulgaris</name>
    <name type="common">Beet</name>
    <dbReference type="NCBI Taxonomy" id="3555"/>
    <lineage>
        <taxon>Eukaryota</taxon>
        <taxon>Viridiplantae</taxon>
        <taxon>Streptophyta</taxon>
        <taxon>Embryophyta</taxon>
        <taxon>Tracheophyta</taxon>
        <taxon>Spermatophyta</taxon>
        <taxon>Magnoliopsida</taxon>
        <taxon>eudicotyledons</taxon>
        <taxon>Gunneridae</taxon>
        <taxon>Pentapetalae</taxon>
        <taxon>Caryophyllales</taxon>
        <taxon>Chenopodiaceae</taxon>
        <taxon>Betoideae</taxon>
        <taxon>Beta</taxon>
    </lineage>
</organism>
<dbReference type="Gramene" id="KMS64750">
    <property type="protein sequence ID" value="KMS64750"/>
    <property type="gene ID" value="BVRB_043040"/>
</dbReference>
<dbReference type="EMBL" id="KQ123777">
    <property type="protein sequence ID" value="KMS64750.1"/>
    <property type="molecule type" value="Genomic_DNA"/>
</dbReference>
<keyword evidence="3" id="KW-1185">Reference proteome</keyword>
<gene>
    <name evidence="2" type="ORF">BVRB_043040</name>
</gene>
<name>A0A0J8BG32_BETVV</name>
<protein>
    <submittedName>
        <fullName evidence="2">Uncharacterized protein</fullName>
    </submittedName>
</protein>
<reference evidence="2 3" key="1">
    <citation type="journal article" date="2014" name="Nature">
        <title>The genome of the recently domesticated crop plant sugar beet (Beta vulgaris).</title>
        <authorList>
            <person name="Dohm J.C."/>
            <person name="Minoche A.E."/>
            <person name="Holtgrawe D."/>
            <person name="Capella-Gutierrez S."/>
            <person name="Zakrzewski F."/>
            <person name="Tafer H."/>
            <person name="Rupp O."/>
            <person name="Sorensen T.R."/>
            <person name="Stracke R."/>
            <person name="Reinhardt R."/>
            <person name="Goesmann A."/>
            <person name="Kraft T."/>
            <person name="Schulz B."/>
            <person name="Stadler P.F."/>
            <person name="Schmidt T."/>
            <person name="Gabaldon T."/>
            <person name="Lehrach H."/>
            <person name="Weisshaar B."/>
            <person name="Himmelbauer H."/>
        </authorList>
    </citation>
    <scope>NUCLEOTIDE SEQUENCE [LARGE SCALE GENOMIC DNA]</scope>
    <source>
        <tissue evidence="2">Taproot</tissue>
    </source>
</reference>
<feature type="non-terminal residue" evidence="2">
    <location>
        <position position="78"/>
    </location>
</feature>
<dbReference type="Proteomes" id="UP000035740">
    <property type="component" value="Unassembled WGS sequence"/>
</dbReference>
<evidence type="ECO:0000256" key="1">
    <source>
        <dbReference type="SAM" id="MobiDB-lite"/>
    </source>
</evidence>
<sequence>MAEISTDQTRQSQKISKALQKELADQEQTEHEERLNRVAELRRKTEIYRQGKQTPQERPAPLSPSSSRPGTSKTGPPS</sequence>
<proteinExistence type="predicted"/>
<feature type="compositionally biased region" description="Low complexity" evidence="1">
    <location>
        <begin position="59"/>
        <end position="69"/>
    </location>
</feature>
<feature type="region of interest" description="Disordered" evidence="1">
    <location>
        <begin position="1"/>
        <end position="78"/>
    </location>
</feature>